<dbReference type="EMBL" id="QSND01000007">
    <property type="protein sequence ID" value="KAA6446984.1"/>
    <property type="molecule type" value="Genomic_DNA"/>
</dbReference>
<dbReference type="AlphaFoldDB" id="A0A5M8RJG0"/>
<evidence type="ECO:0000313" key="2">
    <source>
        <dbReference type="Proteomes" id="UP000324326"/>
    </source>
</evidence>
<organism evidence="1 2">
    <name type="scientific">Bacillus swezeyi</name>
    <dbReference type="NCBI Taxonomy" id="1925020"/>
    <lineage>
        <taxon>Bacteria</taxon>
        <taxon>Bacillati</taxon>
        <taxon>Bacillota</taxon>
        <taxon>Bacilli</taxon>
        <taxon>Bacillales</taxon>
        <taxon>Bacillaceae</taxon>
        <taxon>Bacillus</taxon>
    </lineage>
</organism>
<proteinExistence type="predicted"/>
<evidence type="ECO:0000313" key="1">
    <source>
        <dbReference type="EMBL" id="KAA6446984.1"/>
    </source>
</evidence>
<gene>
    <name evidence="1" type="ORF">DX927_23350</name>
</gene>
<name>A0A5M8RJG0_9BACI</name>
<dbReference type="Proteomes" id="UP000324326">
    <property type="component" value="Unassembled WGS sequence"/>
</dbReference>
<reference evidence="1 2" key="1">
    <citation type="submission" date="2018-08" db="EMBL/GenBank/DDBJ databases">
        <title>Bacillus phenotypic plasticity.</title>
        <authorList>
            <person name="Hurtado E."/>
        </authorList>
    </citation>
    <scope>NUCLEOTIDE SEQUENCE [LARGE SCALE GENOMIC DNA]</scope>
    <source>
        <strain evidence="1 2">427</strain>
    </source>
</reference>
<sequence length="68" mass="7842">MTSILHGRKKYEVIKTSTNFDETIILYKVPNSKLHGLLKVDKSEFFKVKSSVGAYKIKKSINPWNRAD</sequence>
<comment type="caution">
    <text evidence="1">The sequence shown here is derived from an EMBL/GenBank/DDBJ whole genome shotgun (WGS) entry which is preliminary data.</text>
</comment>
<protein>
    <submittedName>
        <fullName evidence="1">Uncharacterized protein</fullName>
    </submittedName>
</protein>
<accession>A0A5M8RJG0</accession>